<organism evidence="5">
    <name type="scientific">Oryza punctata</name>
    <name type="common">Red rice</name>
    <dbReference type="NCBI Taxonomy" id="4537"/>
    <lineage>
        <taxon>Eukaryota</taxon>
        <taxon>Viridiplantae</taxon>
        <taxon>Streptophyta</taxon>
        <taxon>Embryophyta</taxon>
        <taxon>Tracheophyta</taxon>
        <taxon>Spermatophyta</taxon>
        <taxon>Magnoliopsida</taxon>
        <taxon>Liliopsida</taxon>
        <taxon>Poales</taxon>
        <taxon>Poaceae</taxon>
        <taxon>BOP clade</taxon>
        <taxon>Oryzoideae</taxon>
        <taxon>Oryzeae</taxon>
        <taxon>Oryzinae</taxon>
        <taxon>Oryza</taxon>
    </lineage>
</organism>
<dbReference type="AlphaFoldDB" id="A0A0E0M100"/>
<accession>A0A0E0M100</accession>
<dbReference type="Gene3D" id="3.40.395.10">
    <property type="entry name" value="Adenoviral Proteinase, Chain A"/>
    <property type="match status" value="1"/>
</dbReference>
<evidence type="ECO:0000256" key="2">
    <source>
        <dbReference type="ARBA" id="ARBA00022670"/>
    </source>
</evidence>
<dbReference type="EnsemblPlants" id="OPUNC09G08180.1">
    <property type="protein sequence ID" value="OPUNC09G08180.1"/>
    <property type="gene ID" value="OPUNC09G08180"/>
</dbReference>
<comment type="similarity">
    <text evidence="1">Belongs to the peptidase C48 family.</text>
</comment>
<evidence type="ECO:0000256" key="3">
    <source>
        <dbReference type="ARBA" id="ARBA00022801"/>
    </source>
</evidence>
<reference evidence="5" key="1">
    <citation type="submission" date="2015-04" db="UniProtKB">
        <authorList>
            <consortium name="EnsemblPlants"/>
        </authorList>
    </citation>
    <scope>IDENTIFICATION</scope>
</reference>
<dbReference type="Gramene" id="OPUNC09G08180.1">
    <property type="protein sequence ID" value="OPUNC09G08180.1"/>
    <property type="gene ID" value="OPUNC09G08180"/>
</dbReference>
<evidence type="ECO:0000313" key="5">
    <source>
        <dbReference type="EnsemblPlants" id="OPUNC09G08180.1"/>
    </source>
</evidence>
<dbReference type="InterPro" id="IPR038765">
    <property type="entry name" value="Papain-like_cys_pep_sf"/>
</dbReference>
<dbReference type="Proteomes" id="UP000026962">
    <property type="component" value="Chromosome 9"/>
</dbReference>
<keyword evidence="3" id="KW-0378">Hydrolase</keyword>
<reference evidence="5" key="2">
    <citation type="submission" date="2018-05" db="EMBL/GenBank/DDBJ databases">
        <title>OpunRS2 (Oryza punctata Reference Sequence Version 2).</title>
        <authorList>
            <person name="Zhang J."/>
            <person name="Kudrna D."/>
            <person name="Lee S."/>
            <person name="Talag J."/>
            <person name="Welchert J."/>
            <person name="Wing R.A."/>
        </authorList>
    </citation>
    <scope>NUCLEOTIDE SEQUENCE [LARGE SCALE GENOMIC DNA]</scope>
</reference>
<keyword evidence="6" id="KW-1185">Reference proteome</keyword>
<dbReference type="GO" id="GO:0006508">
    <property type="term" value="P:proteolysis"/>
    <property type="evidence" value="ECO:0007669"/>
    <property type="project" value="UniProtKB-KW"/>
</dbReference>
<dbReference type="HOGENOM" id="CLU_1274039_0_0_1"/>
<dbReference type="SUPFAM" id="SSF54001">
    <property type="entry name" value="Cysteine proteinases"/>
    <property type="match status" value="1"/>
</dbReference>
<dbReference type="STRING" id="4537.A0A0E0M100"/>
<name>A0A0E0M100_ORYPU</name>
<evidence type="ECO:0000259" key="4">
    <source>
        <dbReference type="Pfam" id="PF02902"/>
    </source>
</evidence>
<dbReference type="Pfam" id="PF02902">
    <property type="entry name" value="Peptidase_C48"/>
    <property type="match status" value="1"/>
</dbReference>
<dbReference type="InterPro" id="IPR003653">
    <property type="entry name" value="Peptidase_C48_C"/>
</dbReference>
<feature type="domain" description="Ubiquitin-like protease family profile" evidence="4">
    <location>
        <begin position="98"/>
        <end position="190"/>
    </location>
</feature>
<keyword evidence="2" id="KW-0645">Protease</keyword>
<proteinExistence type="inferred from homology"/>
<evidence type="ECO:0000313" key="6">
    <source>
        <dbReference type="Proteomes" id="UP000026962"/>
    </source>
</evidence>
<dbReference type="GO" id="GO:0008234">
    <property type="term" value="F:cysteine-type peptidase activity"/>
    <property type="evidence" value="ECO:0007669"/>
    <property type="project" value="InterPro"/>
</dbReference>
<protein>
    <recommendedName>
        <fullName evidence="4">Ubiquitin-like protease family profile domain-containing protein</fullName>
    </recommendedName>
</protein>
<sequence>METLSNSDSPDVVIIGENKFSTKCVDTGKKTNMLYNNQVAVDIDGVHCKFSSFGGSSKPESEDDLLKHPSKSDFNSVRKCFHGPYYARPVQSCEMMFVFLDSLNGEGSAYKEQVKTRLTSNFALACNSIMTDYTMNFDEFKTIYPPVPRQNNIVDCGIFSMKFLEVWAPRVQLTNQFSQKDIPNIRIQYVNRLFFHPDNSMLNTNIKKLVTDSYVQG</sequence>
<evidence type="ECO:0000256" key="1">
    <source>
        <dbReference type="ARBA" id="ARBA00005234"/>
    </source>
</evidence>